<keyword evidence="1" id="KW-0812">Transmembrane</keyword>
<proteinExistence type="predicted"/>
<dbReference type="KEGG" id="msaa:QYS49_27100"/>
<dbReference type="EMBL" id="CP129971">
    <property type="protein sequence ID" value="WMN13035.1"/>
    <property type="molecule type" value="Genomic_DNA"/>
</dbReference>
<dbReference type="AlphaFoldDB" id="A0AA51RF75"/>
<feature type="transmembrane region" description="Helical" evidence="1">
    <location>
        <begin position="178"/>
        <end position="203"/>
    </location>
</feature>
<keyword evidence="1" id="KW-1133">Transmembrane helix</keyword>
<evidence type="ECO:0000256" key="1">
    <source>
        <dbReference type="SAM" id="Phobius"/>
    </source>
</evidence>
<dbReference type="PANTHER" id="PTHR30188:SF4">
    <property type="entry name" value="PROTEIN TRIGALACTOSYLDIACYLGLYCEROL 1, CHLOROPLASTIC"/>
    <property type="match status" value="1"/>
</dbReference>
<dbReference type="GO" id="GO:0005548">
    <property type="term" value="F:phospholipid transporter activity"/>
    <property type="evidence" value="ECO:0007669"/>
    <property type="project" value="TreeGrafter"/>
</dbReference>
<evidence type="ECO:0000313" key="2">
    <source>
        <dbReference type="EMBL" id="WMN13035.1"/>
    </source>
</evidence>
<dbReference type="GO" id="GO:0043190">
    <property type="term" value="C:ATP-binding cassette (ABC) transporter complex"/>
    <property type="evidence" value="ECO:0007669"/>
    <property type="project" value="InterPro"/>
</dbReference>
<accession>A0AA51RF75</accession>
<dbReference type="Pfam" id="PF02405">
    <property type="entry name" value="MlaE"/>
    <property type="match status" value="1"/>
</dbReference>
<feature type="transmembrane region" description="Helical" evidence="1">
    <location>
        <begin position="133"/>
        <end position="157"/>
    </location>
</feature>
<sequence length="243" mass="26036">MKSIGAYFIFLGSMFVRRESFSSYFKLTINECISIGWNSILIVAITSTFMGAVTTVQTAYNLVSPLIQNYVVAQVTREMVVLELAPTITAIVIAGKVGSSIAGGLGTMRITEQIDALEVMGVNASSYLVLPKIVAAMIMYPLLVVLAGFLALYGGYIAGTMTGILTETEYVYGIRIDFNPFTIQFALIKSVVFAFLIASISAYQGFFTTGGALEVGKSSTSAVTKSCIAVLLADYILAELLLN</sequence>
<name>A0AA51RF75_9BACT</name>
<dbReference type="InterPro" id="IPR030802">
    <property type="entry name" value="Permease_MalE"/>
</dbReference>
<keyword evidence="1" id="KW-0472">Membrane</keyword>
<dbReference type="PANTHER" id="PTHR30188">
    <property type="entry name" value="ABC TRANSPORTER PERMEASE PROTEIN-RELATED"/>
    <property type="match status" value="1"/>
</dbReference>
<keyword evidence="3" id="KW-1185">Reference proteome</keyword>
<evidence type="ECO:0000313" key="3">
    <source>
        <dbReference type="Proteomes" id="UP001230496"/>
    </source>
</evidence>
<dbReference type="RefSeq" id="WP_308351492.1">
    <property type="nucleotide sequence ID" value="NZ_CP129971.1"/>
</dbReference>
<gene>
    <name evidence="2" type="ORF">QYS49_27100</name>
</gene>
<reference evidence="2 3" key="1">
    <citation type="submission" date="2023-08" db="EMBL/GenBank/DDBJ databases">
        <title>Comparative genomics and taxonomic characterization of three novel marine species of genus Marivirga.</title>
        <authorList>
            <person name="Muhammad N."/>
            <person name="Kim S.-G."/>
        </authorList>
    </citation>
    <scope>NUCLEOTIDE SEQUENCE [LARGE SCALE GENOMIC DNA]</scope>
    <source>
        <strain evidence="2 3">BDSF4-3</strain>
    </source>
</reference>
<organism evidence="2 3">
    <name type="scientific">Marivirga salinarum</name>
    <dbReference type="NCBI Taxonomy" id="3059078"/>
    <lineage>
        <taxon>Bacteria</taxon>
        <taxon>Pseudomonadati</taxon>
        <taxon>Bacteroidota</taxon>
        <taxon>Cytophagia</taxon>
        <taxon>Cytophagales</taxon>
        <taxon>Marivirgaceae</taxon>
        <taxon>Marivirga</taxon>
    </lineage>
</organism>
<feature type="transmembrane region" description="Helical" evidence="1">
    <location>
        <begin position="37"/>
        <end position="60"/>
    </location>
</feature>
<protein>
    <submittedName>
        <fullName evidence="2">ABC transporter permease</fullName>
    </submittedName>
</protein>
<dbReference type="Proteomes" id="UP001230496">
    <property type="component" value="Chromosome"/>
</dbReference>